<dbReference type="InterPro" id="IPR010736">
    <property type="entry name" value="SHIPPO-rpt"/>
</dbReference>
<evidence type="ECO:0000313" key="2">
    <source>
        <dbReference type="EMBL" id="CAK0793475.1"/>
    </source>
</evidence>
<name>A0ABN9PSI4_9DINO</name>
<dbReference type="EMBL" id="CAUYUJ010000976">
    <property type="protein sequence ID" value="CAK0793475.1"/>
    <property type="molecule type" value="Genomic_DNA"/>
</dbReference>
<dbReference type="Proteomes" id="UP001189429">
    <property type="component" value="Unassembled WGS sequence"/>
</dbReference>
<feature type="compositionally biased region" description="Polar residues" evidence="1">
    <location>
        <begin position="39"/>
        <end position="51"/>
    </location>
</feature>
<accession>A0ABN9PSI4</accession>
<sequence length="213" mass="22075">METSLVPGSREALGFGSKSARLDDVVTETDGPGPGDYRGQQSFVTESSENPSWGKRGMGGFASRSVRFGARSTPCLPRPGRGVPGPGAYDSQVAPSDSMQSKSSAAFLGSGRPGAAALRQSSKAPGPGDYDVDARAGRAHYPSCRSAFSSETRRISGGSAGAASVPGPGEYRVDVPQSLAMQAAAMQESAIFSKPSQRRIARVHRDLPAVGDR</sequence>
<feature type="region of interest" description="Disordered" evidence="1">
    <location>
        <begin position="1"/>
        <end position="169"/>
    </location>
</feature>
<evidence type="ECO:0000256" key="1">
    <source>
        <dbReference type="SAM" id="MobiDB-lite"/>
    </source>
</evidence>
<feature type="non-terminal residue" evidence="2">
    <location>
        <position position="213"/>
    </location>
</feature>
<keyword evidence="3" id="KW-1185">Reference proteome</keyword>
<proteinExistence type="predicted"/>
<organism evidence="2 3">
    <name type="scientific">Prorocentrum cordatum</name>
    <dbReference type="NCBI Taxonomy" id="2364126"/>
    <lineage>
        <taxon>Eukaryota</taxon>
        <taxon>Sar</taxon>
        <taxon>Alveolata</taxon>
        <taxon>Dinophyceae</taxon>
        <taxon>Prorocentrales</taxon>
        <taxon>Prorocentraceae</taxon>
        <taxon>Prorocentrum</taxon>
    </lineage>
</organism>
<feature type="compositionally biased region" description="Polar residues" evidence="1">
    <location>
        <begin position="93"/>
        <end position="104"/>
    </location>
</feature>
<comment type="caution">
    <text evidence="2">The sequence shown here is derived from an EMBL/GenBank/DDBJ whole genome shotgun (WGS) entry which is preliminary data.</text>
</comment>
<gene>
    <name evidence="2" type="ORF">PCOR1329_LOCUS3770</name>
</gene>
<evidence type="ECO:0000313" key="3">
    <source>
        <dbReference type="Proteomes" id="UP001189429"/>
    </source>
</evidence>
<dbReference type="Pfam" id="PF07004">
    <property type="entry name" value="SHIPPO-rpt"/>
    <property type="match status" value="3"/>
</dbReference>
<protein>
    <submittedName>
        <fullName evidence="2">Uncharacterized protein</fullName>
    </submittedName>
</protein>
<reference evidence="2" key="1">
    <citation type="submission" date="2023-10" db="EMBL/GenBank/DDBJ databases">
        <authorList>
            <person name="Chen Y."/>
            <person name="Shah S."/>
            <person name="Dougan E. K."/>
            <person name="Thang M."/>
            <person name="Chan C."/>
        </authorList>
    </citation>
    <scope>NUCLEOTIDE SEQUENCE [LARGE SCALE GENOMIC DNA]</scope>
</reference>